<dbReference type="Proteomes" id="UP000746160">
    <property type="component" value="Unassembled WGS sequence"/>
</dbReference>
<evidence type="ECO:0008006" key="3">
    <source>
        <dbReference type="Google" id="ProtNLM"/>
    </source>
</evidence>
<evidence type="ECO:0000313" key="2">
    <source>
        <dbReference type="Proteomes" id="UP000746160"/>
    </source>
</evidence>
<organism evidence="1 2">
    <name type="scientific">Mycoplasmopsis anatis</name>
    <dbReference type="NCBI Taxonomy" id="171279"/>
    <lineage>
        <taxon>Bacteria</taxon>
        <taxon>Bacillati</taxon>
        <taxon>Mycoplasmatota</taxon>
        <taxon>Mycoplasmoidales</taxon>
        <taxon>Metamycoplasmataceae</taxon>
        <taxon>Mycoplasmopsis</taxon>
    </lineage>
</organism>
<dbReference type="AlphaFoldDB" id="A0A9Q3QET8"/>
<accession>A0A9Q3QET8</accession>
<gene>
    <name evidence="1" type="ORF">MADP07_00523</name>
</gene>
<evidence type="ECO:0000313" key="1">
    <source>
        <dbReference type="EMBL" id="MBW0602790.1"/>
    </source>
</evidence>
<proteinExistence type="predicted"/>
<name>A0A9Q3QET8_9BACT</name>
<protein>
    <recommendedName>
        <fullName evidence="3">Lipoprotein</fullName>
    </recommendedName>
</protein>
<reference evidence="1" key="1">
    <citation type="journal article" date="2021" name="Genes Genomics">
        <title>Comparative genomic analysis of Mycoplasma anatis strains.</title>
        <authorList>
            <person name="Zhou Q."/>
            <person name="Mai K."/>
            <person name="Yang D."/>
            <person name="Liu J."/>
            <person name="Yan Z."/>
            <person name="Luo C."/>
            <person name="Tan Y."/>
            <person name="Cao S."/>
            <person name="Zhou Q."/>
            <person name="Chen L."/>
            <person name="Chen F."/>
        </authorList>
    </citation>
    <scope>NUCLEOTIDE SEQUENCE</scope>
    <source>
        <strain evidence="1">DP07</strain>
    </source>
</reference>
<dbReference type="EMBL" id="JABZFG010000007">
    <property type="protein sequence ID" value="MBW0602790.1"/>
    <property type="molecule type" value="Genomic_DNA"/>
</dbReference>
<sequence>MRKKLFFSLALSPTILVTPLVVSCTDTEGKKTKELNKENLNKYANLFYEIQLEYQKLNPNTPILEGRKVNEVFVELVDKLLETASTVEQGEEFAKYTKETITYSINVAIEEYLPLYTKIINEAKKNSNLDILTILKKQENKDYWLKVQKNVINKLRDYTKKTKDRLTNIMVDVELKTNPKASKSELLKQYKILYNDTTIDAQYDLIFKNFEYSLNLILSNENNDINQIINTLLSSISSVS</sequence>
<dbReference type="RefSeq" id="WP_218675183.1">
    <property type="nucleotide sequence ID" value="NZ_JABZFC010000001.1"/>
</dbReference>
<dbReference type="PROSITE" id="PS51257">
    <property type="entry name" value="PROKAR_LIPOPROTEIN"/>
    <property type="match status" value="1"/>
</dbReference>
<comment type="caution">
    <text evidence="1">The sequence shown here is derived from an EMBL/GenBank/DDBJ whole genome shotgun (WGS) entry which is preliminary data.</text>
</comment>